<evidence type="ECO:0000256" key="2">
    <source>
        <dbReference type="ARBA" id="ARBA00023015"/>
    </source>
</evidence>
<evidence type="ECO:0000313" key="7">
    <source>
        <dbReference type="Proteomes" id="UP000605148"/>
    </source>
</evidence>
<evidence type="ECO:0000256" key="4">
    <source>
        <dbReference type="ARBA" id="ARBA00023163"/>
    </source>
</evidence>
<dbReference type="SUPFAM" id="SSF53850">
    <property type="entry name" value="Periplasmic binding protein-like II"/>
    <property type="match status" value="1"/>
</dbReference>
<evidence type="ECO:0000256" key="1">
    <source>
        <dbReference type="ARBA" id="ARBA00009437"/>
    </source>
</evidence>
<sequence>MVRIMAVHRYRLRELEALRALITAGTTVGAAQRLGISQSAVSRALTQLESRVGRALFERASGRIEPTEHALRLNDRLDPLFATLADIEGTDWSARAEEPLRLIIPPTLAHHFIIPKVAKFIQAAPNRRVQLDIQATDVLVSGILDGRYDLGLTSGMIQRSGVTLIPWRKSKVVCAMPENHPLARNDVIVPADLQGADIVGFLGRLGTRTLMDQILGLAGVQYNLLAETATNMAALELVREGLGVTFINPFPLVSRHMTGIVVRPFKAPIEYRTSFVVPTGKPPTDLARQFMRFVRLSTPKDPYSEPA</sequence>
<feature type="domain" description="HTH lysR-type" evidence="5">
    <location>
        <begin position="10"/>
        <end position="67"/>
    </location>
</feature>
<dbReference type="Proteomes" id="UP000605148">
    <property type="component" value="Unassembled WGS sequence"/>
</dbReference>
<dbReference type="PRINTS" id="PR00039">
    <property type="entry name" value="HTHLYSR"/>
</dbReference>
<keyword evidence="4" id="KW-0804">Transcription</keyword>
<evidence type="ECO:0000256" key="3">
    <source>
        <dbReference type="ARBA" id="ARBA00023125"/>
    </source>
</evidence>
<dbReference type="SUPFAM" id="SSF46785">
    <property type="entry name" value="Winged helix' DNA-binding domain"/>
    <property type="match status" value="1"/>
</dbReference>
<evidence type="ECO:0000259" key="5">
    <source>
        <dbReference type="PROSITE" id="PS50931"/>
    </source>
</evidence>
<dbReference type="InterPro" id="IPR036388">
    <property type="entry name" value="WH-like_DNA-bd_sf"/>
</dbReference>
<proteinExistence type="inferred from homology"/>
<keyword evidence="7" id="KW-1185">Reference proteome</keyword>
<name>A0A916X0E5_9HYPH</name>
<reference evidence="6" key="2">
    <citation type="submission" date="2020-09" db="EMBL/GenBank/DDBJ databases">
        <authorList>
            <person name="Sun Q."/>
            <person name="Zhou Y."/>
        </authorList>
    </citation>
    <scope>NUCLEOTIDE SEQUENCE</scope>
    <source>
        <strain evidence="6">CGMCC 1.12426</strain>
    </source>
</reference>
<dbReference type="InterPro" id="IPR000847">
    <property type="entry name" value="LysR_HTH_N"/>
</dbReference>
<comment type="similarity">
    <text evidence="1">Belongs to the LysR transcriptional regulatory family.</text>
</comment>
<gene>
    <name evidence="6" type="ORF">GCM10011316_14440</name>
</gene>
<dbReference type="EMBL" id="BMFA01000003">
    <property type="protein sequence ID" value="GGB43546.1"/>
    <property type="molecule type" value="Genomic_DNA"/>
</dbReference>
<dbReference type="GO" id="GO:0043565">
    <property type="term" value="F:sequence-specific DNA binding"/>
    <property type="evidence" value="ECO:0007669"/>
    <property type="project" value="TreeGrafter"/>
</dbReference>
<dbReference type="GO" id="GO:0003700">
    <property type="term" value="F:DNA-binding transcription factor activity"/>
    <property type="evidence" value="ECO:0007669"/>
    <property type="project" value="InterPro"/>
</dbReference>
<comment type="caution">
    <text evidence="6">The sequence shown here is derived from an EMBL/GenBank/DDBJ whole genome shotgun (WGS) entry which is preliminary data.</text>
</comment>
<organism evidence="6 7">
    <name type="scientific">Roseibium aquae</name>
    <dbReference type="NCBI Taxonomy" id="1323746"/>
    <lineage>
        <taxon>Bacteria</taxon>
        <taxon>Pseudomonadati</taxon>
        <taxon>Pseudomonadota</taxon>
        <taxon>Alphaproteobacteria</taxon>
        <taxon>Hyphomicrobiales</taxon>
        <taxon>Stappiaceae</taxon>
        <taxon>Roseibium</taxon>
    </lineage>
</organism>
<reference evidence="6" key="1">
    <citation type="journal article" date="2014" name="Int. J. Syst. Evol. Microbiol.">
        <title>Complete genome sequence of Corynebacterium casei LMG S-19264T (=DSM 44701T), isolated from a smear-ripened cheese.</title>
        <authorList>
            <consortium name="US DOE Joint Genome Institute (JGI-PGF)"/>
            <person name="Walter F."/>
            <person name="Albersmeier A."/>
            <person name="Kalinowski J."/>
            <person name="Ruckert C."/>
        </authorList>
    </citation>
    <scope>NUCLEOTIDE SEQUENCE</scope>
    <source>
        <strain evidence="6">CGMCC 1.12426</strain>
    </source>
</reference>
<dbReference type="GO" id="GO:0010628">
    <property type="term" value="P:positive regulation of gene expression"/>
    <property type="evidence" value="ECO:0007669"/>
    <property type="project" value="TreeGrafter"/>
</dbReference>
<dbReference type="InterPro" id="IPR005119">
    <property type="entry name" value="LysR_subst-bd"/>
</dbReference>
<dbReference type="PANTHER" id="PTHR30427">
    <property type="entry name" value="TRANSCRIPTIONAL ACTIVATOR PROTEIN LYSR"/>
    <property type="match status" value="1"/>
</dbReference>
<protein>
    <submittedName>
        <fullName evidence="6">LysR family transcriptional regulator</fullName>
    </submittedName>
</protein>
<accession>A0A916X0E5</accession>
<keyword evidence="2" id="KW-0805">Transcription regulation</keyword>
<dbReference type="InterPro" id="IPR036390">
    <property type="entry name" value="WH_DNA-bd_sf"/>
</dbReference>
<keyword evidence="3" id="KW-0238">DNA-binding</keyword>
<dbReference type="PROSITE" id="PS50931">
    <property type="entry name" value="HTH_LYSR"/>
    <property type="match status" value="1"/>
</dbReference>
<dbReference type="Pfam" id="PF00126">
    <property type="entry name" value="HTH_1"/>
    <property type="match status" value="1"/>
</dbReference>
<dbReference type="PANTHER" id="PTHR30427:SF1">
    <property type="entry name" value="TRANSCRIPTIONAL ACTIVATOR PROTEIN LYSR"/>
    <property type="match status" value="1"/>
</dbReference>
<dbReference type="Gene3D" id="3.40.190.290">
    <property type="match status" value="1"/>
</dbReference>
<evidence type="ECO:0000313" key="6">
    <source>
        <dbReference type="EMBL" id="GGB43546.1"/>
    </source>
</evidence>
<dbReference type="AlphaFoldDB" id="A0A916X0E5"/>
<dbReference type="Gene3D" id="1.10.10.10">
    <property type="entry name" value="Winged helix-like DNA-binding domain superfamily/Winged helix DNA-binding domain"/>
    <property type="match status" value="1"/>
</dbReference>
<dbReference type="Pfam" id="PF03466">
    <property type="entry name" value="LysR_substrate"/>
    <property type="match status" value="1"/>
</dbReference>